<dbReference type="AlphaFoldDB" id="E9DA18"/>
<protein>
    <submittedName>
        <fullName evidence="1">Uncharacterized protein</fullName>
    </submittedName>
</protein>
<dbReference type="HOGENOM" id="CLU_1997920_0_0_1"/>
<evidence type="ECO:0000313" key="1">
    <source>
        <dbReference type="EMBL" id="EFW16749.1"/>
    </source>
</evidence>
<gene>
    <name evidence="1" type="ORF">CPSG_06708</name>
</gene>
<dbReference type="EMBL" id="GL636496">
    <property type="protein sequence ID" value="EFW16749.1"/>
    <property type="molecule type" value="Genomic_DNA"/>
</dbReference>
<dbReference type="Proteomes" id="UP000002497">
    <property type="component" value="Unassembled WGS sequence"/>
</dbReference>
<feature type="non-terminal residue" evidence="1">
    <location>
        <position position="1"/>
    </location>
</feature>
<reference evidence="2" key="1">
    <citation type="journal article" date="2010" name="Genome Res.">
        <title>Population genomic sequencing of Coccidioides fungi reveals recent hybridization and transposon control.</title>
        <authorList>
            <person name="Neafsey D.E."/>
            <person name="Barker B.M."/>
            <person name="Sharpton T.J."/>
            <person name="Stajich J.E."/>
            <person name="Park D.J."/>
            <person name="Whiston E."/>
            <person name="Hung C.-Y."/>
            <person name="McMahan C."/>
            <person name="White J."/>
            <person name="Sykes S."/>
            <person name="Heiman D."/>
            <person name="Young S."/>
            <person name="Zeng Q."/>
            <person name="Abouelleil A."/>
            <person name="Aftuck L."/>
            <person name="Bessette D."/>
            <person name="Brown A."/>
            <person name="FitzGerald M."/>
            <person name="Lui A."/>
            <person name="Macdonald J.P."/>
            <person name="Priest M."/>
            <person name="Orbach M.J."/>
            <person name="Galgiani J.N."/>
            <person name="Kirkland T.N."/>
            <person name="Cole G.T."/>
            <person name="Birren B.W."/>
            <person name="Henn M.R."/>
            <person name="Taylor J.W."/>
            <person name="Rounsley S.D."/>
        </authorList>
    </citation>
    <scope>NUCLEOTIDE SEQUENCE [LARGE SCALE GENOMIC DNA]</scope>
    <source>
        <strain evidence="2">RMSCC 757 / Silveira</strain>
    </source>
</reference>
<reference evidence="2" key="2">
    <citation type="submission" date="2010-03" db="EMBL/GenBank/DDBJ databases">
        <title>The genome sequence of Coccidioides posadasii strain Silveira.</title>
        <authorList>
            <consortium name="The Broad Institute Genome Sequencing Center for Infectious Disease"/>
            <person name="Neafsey D."/>
            <person name="Orbach M."/>
            <person name="Henn M.R."/>
            <person name="Cole G.T."/>
            <person name="Galgiani J."/>
            <person name="Gardner M.J."/>
            <person name="Kirkland T.N."/>
            <person name="Taylor J.W."/>
            <person name="Young S.K."/>
            <person name="Zeng Q."/>
            <person name="Koehrsen M."/>
            <person name="Alvarado L."/>
            <person name="Berlin A."/>
            <person name="Borenstein D."/>
            <person name="Chapman S.B."/>
            <person name="Chen Z."/>
            <person name="Engels R."/>
            <person name="Freedman E."/>
            <person name="Gellesch M."/>
            <person name="Goldberg J."/>
            <person name="Griggs A."/>
            <person name="Gujja S."/>
            <person name="Heilman E."/>
            <person name="Heiman D."/>
            <person name="Howarth C."/>
            <person name="Jen D."/>
            <person name="Larson L."/>
            <person name="Mehta T."/>
            <person name="Neiman D."/>
            <person name="Park D."/>
            <person name="Pearson M."/>
            <person name="Richards J."/>
            <person name="Roberts A."/>
            <person name="Saif S."/>
            <person name="Shea T."/>
            <person name="Shenoy N."/>
            <person name="Sisk P."/>
            <person name="Stolte C."/>
            <person name="Sykes S."/>
            <person name="Walk T."/>
            <person name="White J."/>
            <person name="Yandava C."/>
            <person name="Haas B."/>
            <person name="Nusbaum C."/>
            <person name="Birren B."/>
        </authorList>
    </citation>
    <scope>NUCLEOTIDE SEQUENCE [LARGE SCALE GENOMIC DNA]</scope>
    <source>
        <strain evidence="2">RMSCC 757 / Silveira</strain>
    </source>
</reference>
<keyword evidence="2" id="KW-1185">Reference proteome</keyword>
<organism evidence="2">
    <name type="scientific">Coccidioides posadasii (strain RMSCC 757 / Silveira)</name>
    <name type="common">Valley fever fungus</name>
    <dbReference type="NCBI Taxonomy" id="443226"/>
    <lineage>
        <taxon>Eukaryota</taxon>
        <taxon>Fungi</taxon>
        <taxon>Dikarya</taxon>
        <taxon>Ascomycota</taxon>
        <taxon>Pezizomycotina</taxon>
        <taxon>Eurotiomycetes</taxon>
        <taxon>Eurotiomycetidae</taxon>
        <taxon>Onygenales</taxon>
        <taxon>Onygenaceae</taxon>
        <taxon>Coccidioides</taxon>
    </lineage>
</organism>
<dbReference type="VEuPathDB" id="FungiDB:CPSG_06708"/>
<evidence type="ECO:0000313" key="2">
    <source>
        <dbReference type="Proteomes" id="UP000002497"/>
    </source>
</evidence>
<sequence length="125" mass="14053">VLPQSAADIIYLTLIPLFTFLRPSFSLSRCISYPPPNPKKKKSVSLSCPFTHIYLGTSRRPFDLLQLYLTLSVIICHYPPSPNPCSPSHTGRYLVGIPYPAITRTIFHSFPKCITRSVPCKPIPH</sequence>
<name>E9DA18_COCPS</name>
<accession>E9DA18</accession>
<proteinExistence type="predicted"/>